<reference evidence="1 2" key="1">
    <citation type="submission" date="2013-04" db="EMBL/GenBank/DDBJ databases">
        <title>The Genome Sequence of Parabacteroides gordonii DSM 23371.</title>
        <authorList>
            <consortium name="The Broad Institute Genomics Platform"/>
            <person name="Earl A."/>
            <person name="Ward D."/>
            <person name="Feldgarden M."/>
            <person name="Gevers D."/>
            <person name="Martens E."/>
            <person name="Sakamoto M."/>
            <person name="Benno Y."/>
            <person name="Suzuki N."/>
            <person name="Matsunaga N."/>
            <person name="Koshihara K."/>
            <person name="Seki M."/>
            <person name="Komiya H."/>
            <person name="Walker B."/>
            <person name="Young S."/>
            <person name="Zeng Q."/>
            <person name="Gargeya S."/>
            <person name="Fitzgerald M."/>
            <person name="Haas B."/>
            <person name="Abouelleil A."/>
            <person name="Allen A.W."/>
            <person name="Alvarado L."/>
            <person name="Arachchi H.M."/>
            <person name="Berlin A.M."/>
            <person name="Chapman S.B."/>
            <person name="Gainer-Dewar J."/>
            <person name="Goldberg J."/>
            <person name="Griggs A."/>
            <person name="Gujja S."/>
            <person name="Hansen M."/>
            <person name="Howarth C."/>
            <person name="Imamovic A."/>
            <person name="Ireland A."/>
            <person name="Larimer J."/>
            <person name="McCowan C."/>
            <person name="Murphy C."/>
            <person name="Pearson M."/>
            <person name="Poon T.W."/>
            <person name="Priest M."/>
            <person name="Roberts A."/>
            <person name="Saif S."/>
            <person name="Shea T."/>
            <person name="Sisk P."/>
            <person name="Sykes S."/>
            <person name="Wortman J."/>
            <person name="Nusbaum C."/>
            <person name="Birren B."/>
        </authorList>
    </citation>
    <scope>NUCLEOTIDE SEQUENCE [LARGE SCALE GENOMIC DNA]</scope>
    <source>
        <strain evidence="1 2">MS-1</strain>
    </source>
</reference>
<dbReference type="HOGENOM" id="CLU_1561426_0_0_10"/>
<dbReference type="STRING" id="1203610.HMPREF1536_02784"/>
<evidence type="ECO:0000313" key="2">
    <source>
        <dbReference type="Proteomes" id="UP000033035"/>
    </source>
</evidence>
<keyword evidence="2" id="KW-1185">Reference proteome</keyword>
<gene>
    <name evidence="1" type="ORF">HMPREF1536_02784</name>
</gene>
<dbReference type="PATRIC" id="fig|1203610.3.peg.2850"/>
<dbReference type="EMBL" id="AQHW01000015">
    <property type="protein sequence ID" value="KKB55319.1"/>
    <property type="molecule type" value="Genomic_DNA"/>
</dbReference>
<dbReference type="AlphaFoldDB" id="A0A0F5JC26"/>
<proteinExistence type="predicted"/>
<evidence type="ECO:0000313" key="1">
    <source>
        <dbReference type="EMBL" id="KKB55319.1"/>
    </source>
</evidence>
<sequence>MKITSKTTIEDVILMLKGIDFWDQLETVFIPVKIPELTYGQRIDLSSMNTRYDLLFIPQKVLLGLDEKEVMSKPFISVYNYGLSVYQELERMTVRDEKTFKYNPTAEEVKAGFYGIDHGVFGVVDRIAQRLSISHEAVFDLPERRIYAMMKIDYDNGMYQRRLNQIISKQK</sequence>
<comment type="caution">
    <text evidence="1">The sequence shown here is derived from an EMBL/GenBank/DDBJ whole genome shotgun (WGS) entry which is preliminary data.</text>
</comment>
<name>A0A0F5JC26_9BACT</name>
<protein>
    <submittedName>
        <fullName evidence="1">Uncharacterized protein</fullName>
    </submittedName>
</protein>
<accession>A0A0F5JC26</accession>
<organism evidence="1 2">
    <name type="scientific">Parabacteroides gordonii MS-1 = DSM 23371</name>
    <dbReference type="NCBI Taxonomy" id="1203610"/>
    <lineage>
        <taxon>Bacteria</taxon>
        <taxon>Pseudomonadati</taxon>
        <taxon>Bacteroidota</taxon>
        <taxon>Bacteroidia</taxon>
        <taxon>Bacteroidales</taxon>
        <taxon>Tannerellaceae</taxon>
        <taxon>Parabacteroides</taxon>
    </lineage>
</organism>
<dbReference type="Proteomes" id="UP000033035">
    <property type="component" value="Unassembled WGS sequence"/>
</dbReference>
<dbReference type="RefSeq" id="WP_028729664.1">
    <property type="nucleotide sequence ID" value="NZ_KE386764.1"/>
</dbReference>